<proteinExistence type="predicted"/>
<feature type="transmembrane region" description="Helical" evidence="1">
    <location>
        <begin position="24"/>
        <end position="41"/>
    </location>
</feature>
<accession>A0A939JWH2</accession>
<comment type="caution">
    <text evidence="2">The sequence shown here is derived from an EMBL/GenBank/DDBJ whole genome shotgun (WGS) entry which is preliminary data.</text>
</comment>
<evidence type="ECO:0000313" key="2">
    <source>
        <dbReference type="EMBL" id="MBO0931912.1"/>
    </source>
</evidence>
<gene>
    <name evidence="2" type="ORF">J2I48_12960</name>
</gene>
<sequence length="197" mass="21772">MAIKQVPSVLQFIFGEEINGRSQLLIGTSALIASSILLALSKLTYHHSICQQVVIVVLAWDLVGGGVAHLLPANRLFWRSLQPEWLVVWTASYAWHPLLFISAFGGGLSVLAGLHLLCIMLVAGQYWIGNRGLFYWAVLAFVLGIGAGYWLAIPGGLLWFPALYLLKSSLFDKAPPRSRYHHRSHKQVVVSAQLTIE</sequence>
<keyword evidence="1" id="KW-1133">Transmembrane helix</keyword>
<dbReference type="AlphaFoldDB" id="A0A939JWH2"/>
<name>A0A939JWH2_9BACT</name>
<feature type="transmembrane region" description="Helical" evidence="1">
    <location>
        <begin position="93"/>
        <end position="122"/>
    </location>
</feature>
<dbReference type="EMBL" id="JAFMYU010000009">
    <property type="protein sequence ID" value="MBO0931912.1"/>
    <property type="molecule type" value="Genomic_DNA"/>
</dbReference>
<evidence type="ECO:0000256" key="1">
    <source>
        <dbReference type="SAM" id="Phobius"/>
    </source>
</evidence>
<feature type="transmembrane region" description="Helical" evidence="1">
    <location>
        <begin position="134"/>
        <end position="160"/>
    </location>
</feature>
<dbReference type="Proteomes" id="UP000664795">
    <property type="component" value="Unassembled WGS sequence"/>
</dbReference>
<keyword evidence="1" id="KW-0472">Membrane</keyword>
<reference evidence="2 3" key="1">
    <citation type="submission" date="2021-03" db="EMBL/GenBank/DDBJ databases">
        <title>Fibrella sp. HMF5036 genome sequencing and assembly.</title>
        <authorList>
            <person name="Kang H."/>
            <person name="Kim H."/>
            <person name="Bae S."/>
            <person name="Joh K."/>
        </authorList>
    </citation>
    <scope>NUCLEOTIDE SEQUENCE [LARGE SCALE GENOMIC DNA]</scope>
    <source>
        <strain evidence="2 3">HMF5036</strain>
    </source>
</reference>
<feature type="transmembrane region" description="Helical" evidence="1">
    <location>
        <begin position="53"/>
        <end position="73"/>
    </location>
</feature>
<evidence type="ECO:0000313" key="3">
    <source>
        <dbReference type="Proteomes" id="UP000664795"/>
    </source>
</evidence>
<dbReference type="RefSeq" id="WP_207335880.1">
    <property type="nucleotide sequence ID" value="NZ_JAFMYU010000009.1"/>
</dbReference>
<keyword evidence="1" id="KW-0812">Transmembrane</keyword>
<organism evidence="2 3">
    <name type="scientific">Fibrella aquatilis</name>
    <dbReference type="NCBI Taxonomy" id="2817059"/>
    <lineage>
        <taxon>Bacteria</taxon>
        <taxon>Pseudomonadati</taxon>
        <taxon>Bacteroidota</taxon>
        <taxon>Cytophagia</taxon>
        <taxon>Cytophagales</taxon>
        <taxon>Spirosomataceae</taxon>
        <taxon>Fibrella</taxon>
    </lineage>
</organism>
<protein>
    <submittedName>
        <fullName evidence="2">Uncharacterized protein</fullName>
    </submittedName>
</protein>
<keyword evidence="3" id="KW-1185">Reference proteome</keyword>